<keyword evidence="5" id="KW-0961">Cell wall biogenesis/degradation</keyword>
<keyword evidence="3 5" id="KW-0328">Glycosyltransferase</keyword>
<dbReference type="Gene3D" id="3.90.550.10">
    <property type="entry name" value="Spore Coat Polysaccharide Biosynthesis Protein SpsA, Chain A"/>
    <property type="match status" value="1"/>
</dbReference>
<comment type="subcellular location">
    <subcellularLocation>
        <location evidence="5">Golgi apparatus membrane</location>
        <topology evidence="5">Single-pass type II membrane protein</topology>
    </subcellularLocation>
</comment>
<dbReference type="GO" id="GO:0071555">
    <property type="term" value="P:cell wall organization"/>
    <property type="evidence" value="ECO:0007669"/>
    <property type="project" value="UniProtKB-KW"/>
</dbReference>
<dbReference type="InterPro" id="IPR012337">
    <property type="entry name" value="RNaseH-like_sf"/>
</dbReference>
<evidence type="ECO:0000313" key="10">
    <source>
        <dbReference type="Proteomes" id="UP000298416"/>
    </source>
</evidence>
<keyword evidence="4" id="KW-0808">Transferase</keyword>
<keyword evidence="5" id="KW-0333">Golgi apparatus</keyword>
<dbReference type="PANTHER" id="PTHR32116:SF4">
    <property type="entry name" value="POLYGALACTURONATE 4-ALPHA-GALACTURONOSYLTRANSFERASE"/>
    <property type="match status" value="1"/>
</dbReference>
<dbReference type="GO" id="GO:0046983">
    <property type="term" value="F:protein dimerization activity"/>
    <property type="evidence" value="ECO:0007669"/>
    <property type="project" value="InterPro"/>
</dbReference>
<evidence type="ECO:0000256" key="2">
    <source>
        <dbReference type="ARBA" id="ARBA00006351"/>
    </source>
</evidence>
<evidence type="ECO:0000313" key="9">
    <source>
        <dbReference type="EMBL" id="KAG6401086.1"/>
    </source>
</evidence>
<protein>
    <recommendedName>
        <fullName evidence="5">Hexosyltransferase</fullName>
        <ecNumber evidence="5">2.4.1.-</ecNumber>
    </recommendedName>
</protein>
<keyword evidence="10" id="KW-1185">Reference proteome</keyword>
<dbReference type="InterPro" id="IPR029993">
    <property type="entry name" value="GAUT"/>
</dbReference>
<keyword evidence="6" id="KW-0175">Coiled coil</keyword>
<organism evidence="9">
    <name type="scientific">Salvia splendens</name>
    <name type="common">Scarlet sage</name>
    <dbReference type="NCBI Taxonomy" id="180675"/>
    <lineage>
        <taxon>Eukaryota</taxon>
        <taxon>Viridiplantae</taxon>
        <taxon>Streptophyta</taxon>
        <taxon>Embryophyta</taxon>
        <taxon>Tracheophyta</taxon>
        <taxon>Spermatophyta</taxon>
        <taxon>Magnoliopsida</taxon>
        <taxon>eudicotyledons</taxon>
        <taxon>Gunneridae</taxon>
        <taxon>Pentapetalae</taxon>
        <taxon>asterids</taxon>
        <taxon>lamiids</taxon>
        <taxon>Lamiales</taxon>
        <taxon>Lamiaceae</taxon>
        <taxon>Nepetoideae</taxon>
        <taxon>Mentheae</taxon>
        <taxon>Salviinae</taxon>
        <taxon>Salvia</taxon>
        <taxon>Salvia subgen. Calosphace</taxon>
        <taxon>core Calosphace</taxon>
    </lineage>
</organism>
<dbReference type="GO" id="GO:0047262">
    <property type="term" value="F:polygalacturonate 4-alpha-galacturonosyltransferase activity"/>
    <property type="evidence" value="ECO:0007669"/>
    <property type="project" value="InterPro"/>
</dbReference>
<evidence type="ECO:0000259" key="8">
    <source>
        <dbReference type="Pfam" id="PF05699"/>
    </source>
</evidence>
<dbReference type="PANTHER" id="PTHR32116">
    <property type="entry name" value="GALACTURONOSYLTRANSFERASE 4-RELATED"/>
    <property type="match status" value="1"/>
</dbReference>
<reference evidence="9" key="2">
    <citation type="submission" date="2020-08" db="EMBL/GenBank/DDBJ databases">
        <title>Plant Genome Project.</title>
        <authorList>
            <person name="Zhang R.-G."/>
        </authorList>
    </citation>
    <scope>NUCLEOTIDE SEQUENCE</scope>
    <source>
        <strain evidence="9">Huo1</strain>
        <tissue evidence="9">Leaf</tissue>
    </source>
</reference>
<sequence>MSSVASESAFSAGARIVTDRRTRLTPKSIKFYMLLKNWMDEEFRLNKLKKLERYRRSEMKEEGQEDEDGGPDLVINAQEDQEPDIERRRSAGNATSAEAAGEALKTKKVTSRSIWHGRINWCFHPELMKRYNNNGKAVWGSGRQDSYPPNRFGGRVPMMGGRRDQGGFQRPEGLDLGIFHPAIVGVGGIIVAVEITEVVRDSEETNLTDQEELRKQNVKSLEEGKSKGHGDVDVNISEEELKRLKSLKKKEKKAEFDLEAHDKKMNEAFGEEYYGAEDVDPQFGTDGDEDEKLHIDNVYPKLDKILFLDDHIVVQKDLTGLWSVDLHGKVNGESFHRFDKYLNFSNPHIAKNFNPNACGWAYGMNMFDLKEWKKKKKKKKKKKDITGIYHKWQNMVRLASIFC</sequence>
<dbReference type="InterPro" id="IPR008906">
    <property type="entry name" value="HATC_C_dom"/>
</dbReference>
<evidence type="ECO:0000256" key="1">
    <source>
        <dbReference type="ARBA" id="ARBA00004877"/>
    </source>
</evidence>
<evidence type="ECO:0000256" key="6">
    <source>
        <dbReference type="SAM" id="Coils"/>
    </source>
</evidence>
<dbReference type="GO" id="GO:0000139">
    <property type="term" value="C:Golgi membrane"/>
    <property type="evidence" value="ECO:0007669"/>
    <property type="project" value="UniProtKB-SubCell"/>
</dbReference>
<dbReference type="InterPro" id="IPR029044">
    <property type="entry name" value="Nucleotide-diphossugar_trans"/>
</dbReference>
<evidence type="ECO:0000256" key="3">
    <source>
        <dbReference type="ARBA" id="ARBA00022676"/>
    </source>
</evidence>
<dbReference type="Proteomes" id="UP000298416">
    <property type="component" value="Unassembled WGS sequence"/>
</dbReference>
<dbReference type="InterPro" id="IPR002495">
    <property type="entry name" value="Glyco_trans_8"/>
</dbReference>
<feature type="region of interest" description="Disordered" evidence="7">
    <location>
        <begin position="80"/>
        <end position="103"/>
    </location>
</feature>
<evidence type="ECO:0000256" key="5">
    <source>
        <dbReference type="RuleBase" id="RU362027"/>
    </source>
</evidence>
<comment type="caution">
    <text evidence="9">The sequence shown here is derived from an EMBL/GenBank/DDBJ whole genome shotgun (WGS) entry which is preliminary data.</text>
</comment>
<dbReference type="AlphaFoldDB" id="A0A8X8WW49"/>
<evidence type="ECO:0000256" key="4">
    <source>
        <dbReference type="ARBA" id="ARBA00022679"/>
    </source>
</evidence>
<feature type="domain" description="HAT C-terminal dimerisation" evidence="8">
    <location>
        <begin position="1"/>
        <end position="39"/>
    </location>
</feature>
<dbReference type="Pfam" id="PF05699">
    <property type="entry name" value="Dimer_Tnp_hAT"/>
    <property type="match status" value="1"/>
</dbReference>
<dbReference type="Pfam" id="PF01501">
    <property type="entry name" value="Glyco_transf_8"/>
    <property type="match status" value="1"/>
</dbReference>
<dbReference type="EC" id="2.4.1.-" evidence="5"/>
<name>A0A8X8WW49_SALSN</name>
<proteinExistence type="inferred from homology"/>
<accession>A0A8X8WW49</accession>
<comment type="similarity">
    <text evidence="2 5">Belongs to the glycosyltransferase 8 family.</text>
</comment>
<dbReference type="SUPFAM" id="SSF53448">
    <property type="entry name" value="Nucleotide-diphospho-sugar transferases"/>
    <property type="match status" value="1"/>
</dbReference>
<gene>
    <name evidence="9" type="ORF">SASPL_137931</name>
</gene>
<feature type="region of interest" description="Disordered" evidence="7">
    <location>
        <begin position="56"/>
        <end position="75"/>
    </location>
</feature>
<reference evidence="9" key="1">
    <citation type="submission" date="2018-01" db="EMBL/GenBank/DDBJ databases">
        <authorList>
            <person name="Mao J.F."/>
        </authorList>
    </citation>
    <scope>NUCLEOTIDE SEQUENCE</scope>
    <source>
        <strain evidence="9">Huo1</strain>
        <tissue evidence="9">Leaf</tissue>
    </source>
</reference>
<feature type="coiled-coil region" evidence="6">
    <location>
        <begin position="234"/>
        <end position="264"/>
    </location>
</feature>
<evidence type="ECO:0000256" key="7">
    <source>
        <dbReference type="SAM" id="MobiDB-lite"/>
    </source>
</evidence>
<dbReference type="SUPFAM" id="SSF53098">
    <property type="entry name" value="Ribonuclease H-like"/>
    <property type="match status" value="1"/>
</dbReference>
<comment type="pathway">
    <text evidence="1 5">Glycan metabolism; pectin biosynthesis.</text>
</comment>
<dbReference type="EMBL" id="PNBA02000014">
    <property type="protein sequence ID" value="KAG6401086.1"/>
    <property type="molecule type" value="Genomic_DNA"/>
</dbReference>